<proteinExistence type="predicted"/>
<evidence type="ECO:0000313" key="2">
    <source>
        <dbReference type="Proteomes" id="UP001642487"/>
    </source>
</evidence>
<reference evidence="1 2" key="1">
    <citation type="submission" date="2024-03" db="EMBL/GenBank/DDBJ databases">
        <authorList>
            <person name="Gkanogiannis A."/>
            <person name="Becerra Lopez-Lavalle L."/>
        </authorList>
    </citation>
    <scope>NUCLEOTIDE SEQUENCE [LARGE SCALE GENOMIC DNA]</scope>
</reference>
<dbReference type="EMBL" id="OZ021736">
    <property type="protein sequence ID" value="CAK9315299.1"/>
    <property type="molecule type" value="Genomic_DNA"/>
</dbReference>
<accession>A0ABP0Y4D8</accession>
<protein>
    <submittedName>
        <fullName evidence="1">Uncharacterized protein</fullName>
    </submittedName>
</protein>
<sequence length="80" mass="8980">MLFPIPSLWALNWAEKLEPKFQVGSEARSFVELSLSVSPLARALLMEKLCNCDRREPPSCSFEESLEGGLNPSIFVQIEP</sequence>
<evidence type="ECO:0000313" key="1">
    <source>
        <dbReference type="EMBL" id="CAK9315299.1"/>
    </source>
</evidence>
<dbReference type="Proteomes" id="UP001642487">
    <property type="component" value="Chromosome 2"/>
</dbReference>
<organism evidence="1 2">
    <name type="scientific">Citrullus colocynthis</name>
    <name type="common">colocynth</name>
    <dbReference type="NCBI Taxonomy" id="252529"/>
    <lineage>
        <taxon>Eukaryota</taxon>
        <taxon>Viridiplantae</taxon>
        <taxon>Streptophyta</taxon>
        <taxon>Embryophyta</taxon>
        <taxon>Tracheophyta</taxon>
        <taxon>Spermatophyta</taxon>
        <taxon>Magnoliopsida</taxon>
        <taxon>eudicotyledons</taxon>
        <taxon>Gunneridae</taxon>
        <taxon>Pentapetalae</taxon>
        <taxon>rosids</taxon>
        <taxon>fabids</taxon>
        <taxon>Cucurbitales</taxon>
        <taxon>Cucurbitaceae</taxon>
        <taxon>Benincaseae</taxon>
        <taxon>Citrullus</taxon>
    </lineage>
</organism>
<keyword evidence="2" id="KW-1185">Reference proteome</keyword>
<name>A0ABP0Y4D8_9ROSI</name>
<gene>
    <name evidence="1" type="ORF">CITCOLO1_LOCUS7085</name>
</gene>